<gene>
    <name evidence="1" type="ORF">EVAR_36012_1</name>
</gene>
<reference evidence="1 2" key="1">
    <citation type="journal article" date="2019" name="Commun. Biol.">
        <title>The bagworm genome reveals a unique fibroin gene that provides high tensile strength.</title>
        <authorList>
            <person name="Kono N."/>
            <person name="Nakamura H."/>
            <person name="Ohtoshi R."/>
            <person name="Tomita M."/>
            <person name="Numata K."/>
            <person name="Arakawa K."/>
        </authorList>
    </citation>
    <scope>NUCLEOTIDE SEQUENCE [LARGE SCALE GENOMIC DNA]</scope>
</reference>
<name>A0A4C1WWL5_EUMVA</name>
<organism evidence="1 2">
    <name type="scientific">Eumeta variegata</name>
    <name type="common">Bagworm moth</name>
    <name type="synonym">Eumeta japonica</name>
    <dbReference type="NCBI Taxonomy" id="151549"/>
    <lineage>
        <taxon>Eukaryota</taxon>
        <taxon>Metazoa</taxon>
        <taxon>Ecdysozoa</taxon>
        <taxon>Arthropoda</taxon>
        <taxon>Hexapoda</taxon>
        <taxon>Insecta</taxon>
        <taxon>Pterygota</taxon>
        <taxon>Neoptera</taxon>
        <taxon>Endopterygota</taxon>
        <taxon>Lepidoptera</taxon>
        <taxon>Glossata</taxon>
        <taxon>Ditrysia</taxon>
        <taxon>Tineoidea</taxon>
        <taxon>Psychidae</taxon>
        <taxon>Oiketicinae</taxon>
        <taxon>Eumeta</taxon>
    </lineage>
</organism>
<protein>
    <submittedName>
        <fullName evidence="1">Uncharacterized protein</fullName>
    </submittedName>
</protein>
<dbReference type="AlphaFoldDB" id="A0A4C1WWL5"/>
<evidence type="ECO:0000313" key="1">
    <source>
        <dbReference type="EMBL" id="GBP54454.1"/>
    </source>
</evidence>
<dbReference type="Proteomes" id="UP000299102">
    <property type="component" value="Unassembled WGS sequence"/>
</dbReference>
<keyword evidence="2" id="KW-1185">Reference proteome</keyword>
<proteinExistence type="predicted"/>
<comment type="caution">
    <text evidence="1">The sequence shown here is derived from an EMBL/GenBank/DDBJ whole genome shotgun (WGS) entry which is preliminary data.</text>
</comment>
<dbReference type="EMBL" id="BGZK01000647">
    <property type="protein sequence ID" value="GBP54454.1"/>
    <property type="molecule type" value="Genomic_DNA"/>
</dbReference>
<evidence type="ECO:0000313" key="2">
    <source>
        <dbReference type="Proteomes" id="UP000299102"/>
    </source>
</evidence>
<accession>A0A4C1WWL5</accession>
<sequence length="90" mass="10238">MSVQVSYQSIADDYHPWTFVNPEELPVGGQLSGKNRICIERGSGCQRGKKREWAAGILTQWTKGRSGNCYFTSVFRESNHRSCRPIFVLL</sequence>